<feature type="region of interest" description="Disordered" evidence="1">
    <location>
        <begin position="1"/>
        <end position="47"/>
    </location>
</feature>
<dbReference type="GO" id="GO:0005634">
    <property type="term" value="C:nucleus"/>
    <property type="evidence" value="ECO:0007669"/>
    <property type="project" value="TreeGrafter"/>
</dbReference>
<feature type="compositionally biased region" description="Low complexity" evidence="1">
    <location>
        <begin position="1"/>
        <end position="23"/>
    </location>
</feature>
<sequence>MESQSGGTSQPSQPGGTSQPSQPARTSQPSVRESNNVMESNTEVEMSKDKVVIEETSQDNSKRKRTSVAWNHFKRVKVDGFQFAECNYCKSLLKAPADYGTTHLHKYYEKANQKVGGGQELGKHIFNQEEARHELASMNCILRFAYVPAPHTAEVLVDTLAEALMDWNID</sequence>
<dbReference type="EMBL" id="JACGWN010000001">
    <property type="protein sequence ID" value="KAL0463294.1"/>
    <property type="molecule type" value="Genomic_DNA"/>
</dbReference>
<evidence type="ECO:0008006" key="3">
    <source>
        <dbReference type="Google" id="ProtNLM"/>
    </source>
</evidence>
<protein>
    <recommendedName>
        <fullName evidence="3">BED-type domain-containing protein</fullName>
    </recommendedName>
</protein>
<gene>
    <name evidence="2" type="ORF">Slati_0217000</name>
</gene>
<proteinExistence type="predicted"/>
<dbReference type="GO" id="GO:0006357">
    <property type="term" value="P:regulation of transcription by RNA polymerase II"/>
    <property type="evidence" value="ECO:0007669"/>
    <property type="project" value="TreeGrafter"/>
</dbReference>
<evidence type="ECO:0000256" key="1">
    <source>
        <dbReference type="SAM" id="MobiDB-lite"/>
    </source>
</evidence>
<name>A0AAW2YC24_9LAMI</name>
<dbReference type="PANTHER" id="PTHR34396:SF25">
    <property type="entry name" value="BOUNDARY ELEMENT ASSOCIATED FACTOR"/>
    <property type="match status" value="1"/>
</dbReference>
<dbReference type="InterPro" id="IPR053031">
    <property type="entry name" value="Cuticle_assoc_protein"/>
</dbReference>
<evidence type="ECO:0000313" key="2">
    <source>
        <dbReference type="EMBL" id="KAL0463294.1"/>
    </source>
</evidence>
<comment type="caution">
    <text evidence="2">The sequence shown here is derived from an EMBL/GenBank/DDBJ whole genome shotgun (WGS) entry which is preliminary data.</text>
</comment>
<dbReference type="AlphaFoldDB" id="A0AAW2YC24"/>
<reference evidence="2" key="2">
    <citation type="journal article" date="2024" name="Plant">
        <title>Genomic evolution and insights into agronomic trait innovations of Sesamum species.</title>
        <authorList>
            <person name="Miao H."/>
            <person name="Wang L."/>
            <person name="Qu L."/>
            <person name="Liu H."/>
            <person name="Sun Y."/>
            <person name="Le M."/>
            <person name="Wang Q."/>
            <person name="Wei S."/>
            <person name="Zheng Y."/>
            <person name="Lin W."/>
            <person name="Duan Y."/>
            <person name="Cao H."/>
            <person name="Xiong S."/>
            <person name="Wang X."/>
            <person name="Wei L."/>
            <person name="Li C."/>
            <person name="Ma Q."/>
            <person name="Ju M."/>
            <person name="Zhao R."/>
            <person name="Li G."/>
            <person name="Mu C."/>
            <person name="Tian Q."/>
            <person name="Mei H."/>
            <person name="Zhang T."/>
            <person name="Gao T."/>
            <person name="Zhang H."/>
        </authorList>
    </citation>
    <scope>NUCLEOTIDE SEQUENCE</scope>
    <source>
        <strain evidence="2">KEN1</strain>
    </source>
</reference>
<dbReference type="InterPro" id="IPR036236">
    <property type="entry name" value="Znf_C2H2_sf"/>
</dbReference>
<reference evidence="2" key="1">
    <citation type="submission" date="2020-06" db="EMBL/GenBank/DDBJ databases">
        <authorList>
            <person name="Li T."/>
            <person name="Hu X."/>
            <person name="Zhang T."/>
            <person name="Song X."/>
            <person name="Zhang H."/>
            <person name="Dai N."/>
            <person name="Sheng W."/>
            <person name="Hou X."/>
            <person name="Wei L."/>
        </authorList>
    </citation>
    <scope>NUCLEOTIDE SEQUENCE</scope>
    <source>
        <strain evidence="2">KEN1</strain>
        <tissue evidence="2">Leaf</tissue>
    </source>
</reference>
<dbReference type="SMART" id="SM00614">
    <property type="entry name" value="ZnF_BED"/>
    <property type="match status" value="1"/>
</dbReference>
<dbReference type="PANTHER" id="PTHR34396">
    <property type="entry name" value="OS03G0264950 PROTEIN-RELATED"/>
    <property type="match status" value="1"/>
</dbReference>
<accession>A0AAW2YC24</accession>
<dbReference type="SUPFAM" id="SSF57667">
    <property type="entry name" value="beta-beta-alpha zinc fingers"/>
    <property type="match status" value="1"/>
</dbReference>
<organism evidence="2">
    <name type="scientific">Sesamum latifolium</name>
    <dbReference type="NCBI Taxonomy" id="2727402"/>
    <lineage>
        <taxon>Eukaryota</taxon>
        <taxon>Viridiplantae</taxon>
        <taxon>Streptophyta</taxon>
        <taxon>Embryophyta</taxon>
        <taxon>Tracheophyta</taxon>
        <taxon>Spermatophyta</taxon>
        <taxon>Magnoliopsida</taxon>
        <taxon>eudicotyledons</taxon>
        <taxon>Gunneridae</taxon>
        <taxon>Pentapetalae</taxon>
        <taxon>asterids</taxon>
        <taxon>lamiids</taxon>
        <taxon>Lamiales</taxon>
        <taxon>Pedaliaceae</taxon>
        <taxon>Sesamum</taxon>
    </lineage>
</organism>
<feature type="compositionally biased region" description="Polar residues" evidence="1">
    <location>
        <begin position="24"/>
        <end position="44"/>
    </location>
</feature>
<dbReference type="GO" id="GO:1990837">
    <property type="term" value="F:sequence-specific double-stranded DNA binding"/>
    <property type="evidence" value="ECO:0007669"/>
    <property type="project" value="TreeGrafter"/>
</dbReference>